<protein>
    <submittedName>
        <fullName evidence="1">Uncharacterized protein</fullName>
    </submittedName>
</protein>
<proteinExistence type="predicted"/>
<dbReference type="AlphaFoldDB" id="F4G308"/>
<dbReference type="EMBL" id="CP002656">
    <property type="protein sequence ID" value="AEB95206.1"/>
    <property type="molecule type" value="Genomic_DNA"/>
</dbReference>
<dbReference type="KEGG" id="mcn:Mcup_1101"/>
<keyword evidence="2" id="KW-1185">Reference proteome</keyword>
<reference evidence="1 2" key="1">
    <citation type="journal article" date="2011" name="J. Bacteriol.">
        <title>Complete genome sequence of Metallosphaera cuprina, a metal sulfide-oxidizing archaeon from a hot spring.</title>
        <authorList>
            <person name="Liu L.J."/>
            <person name="You X.Y."/>
            <person name="Zheng H."/>
            <person name="Wang S."/>
            <person name="Jiang C.Y."/>
            <person name="Liu S.J."/>
        </authorList>
    </citation>
    <scope>NUCLEOTIDE SEQUENCE [LARGE SCALE GENOMIC DNA]</scope>
    <source>
        <strain evidence="1 2">Ar-4</strain>
    </source>
</reference>
<gene>
    <name evidence="1" type="ordered locus">Mcup_1101</name>
</gene>
<name>F4G308_METCR</name>
<organism evidence="1 2">
    <name type="scientific">Metallosphaera cuprina (strain Ar-4)</name>
    <dbReference type="NCBI Taxonomy" id="1006006"/>
    <lineage>
        <taxon>Archaea</taxon>
        <taxon>Thermoproteota</taxon>
        <taxon>Thermoprotei</taxon>
        <taxon>Sulfolobales</taxon>
        <taxon>Sulfolobaceae</taxon>
        <taxon>Metallosphaera</taxon>
    </lineage>
</organism>
<dbReference type="Proteomes" id="UP000007812">
    <property type="component" value="Chromosome"/>
</dbReference>
<dbReference type="HOGENOM" id="CLU_3245314_0_0_2"/>
<accession>F4G308</accession>
<evidence type="ECO:0000313" key="1">
    <source>
        <dbReference type="EMBL" id="AEB95206.1"/>
    </source>
</evidence>
<sequence length="42" mass="4670">MRKSCGITFNSMKDSTQFFYWQRGVGGGSFNSMKDSTPLSKG</sequence>
<evidence type="ECO:0000313" key="2">
    <source>
        <dbReference type="Proteomes" id="UP000007812"/>
    </source>
</evidence>